<feature type="domain" description="RRM" evidence="4">
    <location>
        <begin position="199"/>
        <end position="267"/>
    </location>
</feature>
<feature type="compositionally biased region" description="Low complexity" evidence="3">
    <location>
        <begin position="1"/>
        <end position="12"/>
    </location>
</feature>
<evidence type="ECO:0000313" key="5">
    <source>
        <dbReference type="EMBL" id="VFU37279.1"/>
    </source>
</evidence>
<gene>
    <name evidence="5" type="ORF">SVIM_LOCUS195402</name>
</gene>
<accession>A0A6N2L9S1</accession>
<dbReference type="AlphaFoldDB" id="A0A6N2L9S1"/>
<name>A0A6N2L9S1_SALVM</name>
<sequence length="267" mass="28864">MATRSSLLGGPDTSPPPPLLSSPLETKTIAAATPTTTSISFSPPIQLQYPKLSCCLFHSNSLHFPSRKGLTVLAVVDKETEKAEKINNVNQENGDFESKKQTKSCELYVCNLSGCSDIAYLAEMFNSFGSVLSVEVSRKPGTGVSRGCGYITMTSIESARNAVSTLDGSVELFLCLIYVLPEIRLLFSRMSVAGKCGPHKLYIGNLPWNSKLEDLRNLSSQFGAVDSARVLYDRKGGKNRTYAFLSFSSAAERDAALSMNGTSGNYN</sequence>
<dbReference type="InterPro" id="IPR000504">
    <property type="entry name" value="RRM_dom"/>
</dbReference>
<evidence type="ECO:0000256" key="2">
    <source>
        <dbReference type="PROSITE-ProRule" id="PRU00176"/>
    </source>
</evidence>
<feature type="domain" description="RRM" evidence="4">
    <location>
        <begin position="105"/>
        <end position="168"/>
    </location>
</feature>
<dbReference type="InterPro" id="IPR012677">
    <property type="entry name" value="Nucleotide-bd_a/b_plait_sf"/>
</dbReference>
<dbReference type="PANTHER" id="PTHR48025">
    <property type="entry name" value="OS02G0815200 PROTEIN"/>
    <property type="match status" value="1"/>
</dbReference>
<evidence type="ECO:0000256" key="1">
    <source>
        <dbReference type="ARBA" id="ARBA00022884"/>
    </source>
</evidence>
<dbReference type="PANTHER" id="PTHR48025:SF7">
    <property type="entry name" value="RNA-BINDING (RRM_RBD_RNP MOTIFS) FAMILY PROTEIN"/>
    <property type="match status" value="1"/>
</dbReference>
<protein>
    <recommendedName>
        <fullName evidence="4">RRM domain-containing protein</fullName>
    </recommendedName>
</protein>
<feature type="region of interest" description="Disordered" evidence="3">
    <location>
        <begin position="1"/>
        <end position="23"/>
    </location>
</feature>
<dbReference type="GO" id="GO:1901259">
    <property type="term" value="P:chloroplast rRNA processing"/>
    <property type="evidence" value="ECO:0007669"/>
    <property type="project" value="TreeGrafter"/>
</dbReference>
<dbReference type="Gene3D" id="3.30.70.330">
    <property type="match status" value="2"/>
</dbReference>
<dbReference type="SMART" id="SM00360">
    <property type="entry name" value="RRM"/>
    <property type="match status" value="2"/>
</dbReference>
<dbReference type="Pfam" id="PF00076">
    <property type="entry name" value="RRM_1"/>
    <property type="match status" value="2"/>
</dbReference>
<reference evidence="5" key="1">
    <citation type="submission" date="2019-03" db="EMBL/GenBank/DDBJ databases">
        <authorList>
            <person name="Mank J."/>
            <person name="Almeida P."/>
        </authorList>
    </citation>
    <scope>NUCLEOTIDE SEQUENCE</scope>
    <source>
        <strain evidence="5">78183</strain>
    </source>
</reference>
<dbReference type="GO" id="GO:0003729">
    <property type="term" value="F:mRNA binding"/>
    <property type="evidence" value="ECO:0007669"/>
    <property type="project" value="TreeGrafter"/>
</dbReference>
<evidence type="ECO:0000256" key="3">
    <source>
        <dbReference type="SAM" id="MobiDB-lite"/>
    </source>
</evidence>
<dbReference type="SUPFAM" id="SSF54928">
    <property type="entry name" value="RNA-binding domain, RBD"/>
    <property type="match status" value="2"/>
</dbReference>
<evidence type="ECO:0000259" key="4">
    <source>
        <dbReference type="PROSITE" id="PS50102"/>
    </source>
</evidence>
<keyword evidence="1 2" id="KW-0694">RNA-binding</keyword>
<dbReference type="EMBL" id="CAADRP010001224">
    <property type="protein sequence ID" value="VFU37279.1"/>
    <property type="molecule type" value="Genomic_DNA"/>
</dbReference>
<dbReference type="InterPro" id="IPR035979">
    <property type="entry name" value="RBD_domain_sf"/>
</dbReference>
<proteinExistence type="predicted"/>
<dbReference type="PROSITE" id="PS50102">
    <property type="entry name" value="RRM"/>
    <property type="match status" value="2"/>
</dbReference>
<organism evidence="5">
    <name type="scientific">Salix viminalis</name>
    <name type="common">Common osier</name>
    <name type="synonym">Basket willow</name>
    <dbReference type="NCBI Taxonomy" id="40686"/>
    <lineage>
        <taxon>Eukaryota</taxon>
        <taxon>Viridiplantae</taxon>
        <taxon>Streptophyta</taxon>
        <taxon>Embryophyta</taxon>
        <taxon>Tracheophyta</taxon>
        <taxon>Spermatophyta</taxon>
        <taxon>Magnoliopsida</taxon>
        <taxon>eudicotyledons</taxon>
        <taxon>Gunneridae</taxon>
        <taxon>Pentapetalae</taxon>
        <taxon>rosids</taxon>
        <taxon>fabids</taxon>
        <taxon>Malpighiales</taxon>
        <taxon>Salicaceae</taxon>
        <taxon>Saliceae</taxon>
        <taxon>Salix</taxon>
    </lineage>
</organism>
<dbReference type="GO" id="GO:0009535">
    <property type="term" value="C:chloroplast thylakoid membrane"/>
    <property type="evidence" value="ECO:0007669"/>
    <property type="project" value="TreeGrafter"/>
</dbReference>
<dbReference type="InterPro" id="IPR050502">
    <property type="entry name" value="Euk_RNA-bind_prot"/>
</dbReference>